<gene>
    <name evidence="2" type="ORF">BBA_07947</name>
</gene>
<dbReference type="GeneID" id="19890959"/>
<proteinExistence type="predicted"/>
<dbReference type="RefSeq" id="XP_008601266.1">
    <property type="nucleotide sequence ID" value="XM_008603044.1"/>
</dbReference>
<dbReference type="STRING" id="655819.J4UI75"/>
<dbReference type="InParanoid" id="J4UI75"/>
<organism evidence="2 3">
    <name type="scientific">Beauveria bassiana (strain ARSEF 2860)</name>
    <name type="common">White muscardine disease fungus</name>
    <name type="synonym">Tritirachium shiotae</name>
    <dbReference type="NCBI Taxonomy" id="655819"/>
    <lineage>
        <taxon>Eukaryota</taxon>
        <taxon>Fungi</taxon>
        <taxon>Dikarya</taxon>
        <taxon>Ascomycota</taxon>
        <taxon>Pezizomycotina</taxon>
        <taxon>Sordariomycetes</taxon>
        <taxon>Hypocreomycetidae</taxon>
        <taxon>Hypocreales</taxon>
        <taxon>Cordycipitaceae</taxon>
        <taxon>Beauveria</taxon>
    </lineage>
</organism>
<keyword evidence="3" id="KW-1185">Reference proteome</keyword>
<accession>J4UI75</accession>
<dbReference type="EMBL" id="JH725178">
    <property type="protein sequence ID" value="EJP63142.1"/>
    <property type="molecule type" value="Genomic_DNA"/>
</dbReference>
<name>J4UI75_BEAB2</name>
<evidence type="ECO:0000313" key="3">
    <source>
        <dbReference type="Proteomes" id="UP000002762"/>
    </source>
</evidence>
<feature type="compositionally biased region" description="Pro residues" evidence="1">
    <location>
        <begin position="177"/>
        <end position="190"/>
    </location>
</feature>
<dbReference type="GO" id="GO:0003676">
    <property type="term" value="F:nucleic acid binding"/>
    <property type="evidence" value="ECO:0007669"/>
    <property type="project" value="InterPro"/>
</dbReference>
<reference evidence="2 3" key="1">
    <citation type="journal article" date="2012" name="Sci. Rep.">
        <title>Genomic perspectives on the evolution of fungal entomopathogenicity in Beauveria bassiana.</title>
        <authorList>
            <person name="Xiao G."/>
            <person name="Ying S.H."/>
            <person name="Zheng P."/>
            <person name="Wang Z.L."/>
            <person name="Zhang S."/>
            <person name="Xie X.Q."/>
            <person name="Shang Y."/>
            <person name="St Leger R.J."/>
            <person name="Zhao G.P."/>
            <person name="Wang C."/>
            <person name="Feng M.G."/>
        </authorList>
    </citation>
    <scope>NUCLEOTIDE SEQUENCE [LARGE SCALE GENOMIC DNA]</scope>
    <source>
        <strain evidence="2 3">ARSEF 2860</strain>
    </source>
</reference>
<evidence type="ECO:0000256" key="1">
    <source>
        <dbReference type="SAM" id="MobiDB-lite"/>
    </source>
</evidence>
<protein>
    <submittedName>
        <fullName evidence="2">Uncharacterized protein</fullName>
    </submittedName>
</protein>
<dbReference type="HOGENOM" id="CLU_836747_0_0_1"/>
<dbReference type="SUPFAM" id="SSF54928">
    <property type="entry name" value="RNA-binding domain, RBD"/>
    <property type="match status" value="1"/>
</dbReference>
<dbReference type="Proteomes" id="UP000002762">
    <property type="component" value="Unassembled WGS sequence"/>
</dbReference>
<feature type="region of interest" description="Disordered" evidence="1">
    <location>
        <begin position="168"/>
        <end position="194"/>
    </location>
</feature>
<dbReference type="AlphaFoldDB" id="J4UI75"/>
<evidence type="ECO:0000313" key="2">
    <source>
        <dbReference type="EMBL" id="EJP63142.1"/>
    </source>
</evidence>
<dbReference type="InterPro" id="IPR035979">
    <property type="entry name" value="RBD_domain_sf"/>
</dbReference>
<sequence length="332" mass="35863">MQLWAQLRHGFLPIYHQQQQQQQQQQLLLLQIPIPPSPNNNTNTLRSSGMSLHFPIDVQFEQATAPFRDKNRLLVIKSIGYRVPCADFKQACREKMTSDALQPPAMHFFWQAADRDTHIKLHRGRVEVGFDHREPFLRAQTELRGWKFRGRQVEVEVASRRRWARKLLEGNPAGSTTPPPPPPPPSPSPAGIPSAAAARAAAVKTTASAAAAASAELAACAEALAAAQAKYATAVTAATVASAAYTAAVDAAAADAAAADAAAADAAATAAPAVPPVASTIVEEDYKIVSNADIAENATKIPALQCMNIDVTQERELEDWPSYDEVEEVEWY</sequence>